<evidence type="ECO:0000256" key="4">
    <source>
        <dbReference type="ARBA" id="ARBA00022679"/>
    </source>
</evidence>
<evidence type="ECO:0000313" key="12">
    <source>
        <dbReference type="Proteomes" id="UP001331761"/>
    </source>
</evidence>
<dbReference type="GO" id="GO:0047992">
    <property type="term" value="F:hydroxylysine kinase activity"/>
    <property type="evidence" value="ECO:0007669"/>
    <property type="project" value="UniProtKB-EC"/>
</dbReference>
<proteinExistence type="inferred from homology"/>
<dbReference type="PANTHER" id="PTHR21064">
    <property type="entry name" value="AMINOGLYCOSIDE PHOSPHOTRANSFERASE DOMAIN-CONTAINING PROTEIN-RELATED"/>
    <property type="match status" value="1"/>
</dbReference>
<dbReference type="InterPro" id="IPR050249">
    <property type="entry name" value="Pseudomonas-type_ThrB"/>
</dbReference>
<dbReference type="SUPFAM" id="SSF56112">
    <property type="entry name" value="Protein kinase-like (PK-like)"/>
    <property type="match status" value="1"/>
</dbReference>
<evidence type="ECO:0000256" key="2">
    <source>
        <dbReference type="ARBA" id="ARBA00006219"/>
    </source>
</evidence>
<evidence type="ECO:0000256" key="1">
    <source>
        <dbReference type="ARBA" id="ARBA00004496"/>
    </source>
</evidence>
<sequence>MEPYSYDEITQAPIPEPYHLHHLLKMSYGINQAALKELTGYDDCNFLLNDVIWETAGAGPSQAILKVSNPLEAKCDQNIDFQVKICQILSEKGINCPKTIRRLDGREWGREEIVDGVYLPVRLFEVIPGSNLENFTYDPDIVEEIGEVLARFHMIADQSKLSVSHVPYIAVEHRRGILKELELLLDRSIISKDNAKLISECLAEFDNGIAKHSEMHEIGMLLCKRIVLLQQIFF</sequence>
<dbReference type="EMBL" id="WIXE01009491">
    <property type="protein sequence ID" value="KAK5978390.1"/>
    <property type="molecule type" value="Genomic_DNA"/>
</dbReference>
<evidence type="ECO:0000256" key="7">
    <source>
        <dbReference type="ARBA" id="ARBA00037368"/>
    </source>
</evidence>
<keyword evidence="4" id="KW-0808">Transferase</keyword>
<keyword evidence="5" id="KW-0418">Kinase</keyword>
<evidence type="ECO:0000256" key="9">
    <source>
        <dbReference type="ARBA" id="ARBA00040505"/>
    </source>
</evidence>
<dbReference type="Proteomes" id="UP001331761">
    <property type="component" value="Unassembled WGS sequence"/>
</dbReference>
<organism evidence="11 12">
    <name type="scientific">Trichostrongylus colubriformis</name>
    <name type="common">Black scour worm</name>
    <dbReference type="NCBI Taxonomy" id="6319"/>
    <lineage>
        <taxon>Eukaryota</taxon>
        <taxon>Metazoa</taxon>
        <taxon>Ecdysozoa</taxon>
        <taxon>Nematoda</taxon>
        <taxon>Chromadorea</taxon>
        <taxon>Rhabditida</taxon>
        <taxon>Rhabditina</taxon>
        <taxon>Rhabditomorpha</taxon>
        <taxon>Strongyloidea</taxon>
        <taxon>Trichostrongylidae</taxon>
        <taxon>Trichostrongylus</taxon>
    </lineage>
</organism>
<dbReference type="Pfam" id="PF01636">
    <property type="entry name" value="APH"/>
    <property type="match status" value="1"/>
</dbReference>
<dbReference type="EC" id="2.7.1.81" evidence="8"/>
<keyword evidence="12" id="KW-1185">Reference proteome</keyword>
<dbReference type="InterPro" id="IPR002575">
    <property type="entry name" value="Aminoglycoside_PTrfase"/>
</dbReference>
<comment type="subcellular location">
    <subcellularLocation>
        <location evidence="1">Cytoplasm</location>
    </subcellularLocation>
</comment>
<evidence type="ECO:0000256" key="8">
    <source>
        <dbReference type="ARBA" id="ARBA00038873"/>
    </source>
</evidence>
<reference evidence="11 12" key="1">
    <citation type="submission" date="2019-10" db="EMBL/GenBank/DDBJ databases">
        <title>Assembly and Annotation for the nematode Trichostrongylus colubriformis.</title>
        <authorList>
            <person name="Martin J."/>
        </authorList>
    </citation>
    <scope>NUCLEOTIDE SEQUENCE [LARGE SCALE GENOMIC DNA]</scope>
    <source>
        <strain evidence="11">G859</strain>
        <tissue evidence="11">Whole worm</tissue>
    </source>
</reference>
<evidence type="ECO:0000256" key="5">
    <source>
        <dbReference type="ARBA" id="ARBA00022777"/>
    </source>
</evidence>
<name>A0AAN8FFU5_TRICO</name>
<dbReference type="GO" id="GO:0005737">
    <property type="term" value="C:cytoplasm"/>
    <property type="evidence" value="ECO:0007669"/>
    <property type="project" value="UniProtKB-SubCell"/>
</dbReference>
<accession>A0AAN8FFU5</accession>
<comment type="catalytic activity">
    <reaction evidence="6">
        <text>(5R)-5-hydroxy-L-lysine + GTP = (5R)-5-phosphooxy-L-lysine + GDP + H(+)</text>
        <dbReference type="Rhea" id="RHEA:19049"/>
        <dbReference type="ChEBI" id="CHEBI:15378"/>
        <dbReference type="ChEBI" id="CHEBI:37565"/>
        <dbReference type="ChEBI" id="CHEBI:57882"/>
        <dbReference type="ChEBI" id="CHEBI:58189"/>
        <dbReference type="ChEBI" id="CHEBI:58357"/>
        <dbReference type="EC" id="2.7.1.81"/>
    </reaction>
</comment>
<evidence type="ECO:0000256" key="6">
    <source>
        <dbReference type="ARBA" id="ARBA00036820"/>
    </source>
</evidence>
<evidence type="ECO:0000313" key="11">
    <source>
        <dbReference type="EMBL" id="KAK5978390.1"/>
    </source>
</evidence>
<feature type="domain" description="Aminoglycoside phosphotransferase" evidence="10">
    <location>
        <begin position="52"/>
        <end position="166"/>
    </location>
</feature>
<comment type="caution">
    <text evidence="11">The sequence shown here is derived from an EMBL/GenBank/DDBJ whole genome shotgun (WGS) entry which is preliminary data.</text>
</comment>
<keyword evidence="3" id="KW-0963">Cytoplasm</keyword>
<protein>
    <recommendedName>
        <fullName evidence="9">Hydroxylysine kinase</fullName>
        <ecNumber evidence="8">2.7.1.81</ecNumber>
    </recommendedName>
</protein>
<dbReference type="AlphaFoldDB" id="A0AAN8FFU5"/>
<evidence type="ECO:0000256" key="3">
    <source>
        <dbReference type="ARBA" id="ARBA00022490"/>
    </source>
</evidence>
<evidence type="ECO:0000259" key="10">
    <source>
        <dbReference type="Pfam" id="PF01636"/>
    </source>
</evidence>
<comment type="similarity">
    <text evidence="2">Belongs to the aminoglycoside phosphotransferase family.</text>
</comment>
<gene>
    <name evidence="11" type="ORF">GCK32_017041</name>
</gene>
<dbReference type="InterPro" id="IPR011009">
    <property type="entry name" value="Kinase-like_dom_sf"/>
</dbReference>
<dbReference type="PANTHER" id="PTHR21064:SF1">
    <property type="entry name" value="HYDROXYLYSINE KINASE"/>
    <property type="match status" value="1"/>
</dbReference>
<comment type="function">
    <text evidence="7">Catalyzes the GTP-dependent phosphorylation of 5-hydroxy-L-lysine.</text>
</comment>